<comment type="caution">
    <text evidence="1">The sequence shown here is derived from an EMBL/GenBank/DDBJ whole genome shotgun (WGS) entry which is preliminary data.</text>
</comment>
<evidence type="ECO:0000313" key="1">
    <source>
        <dbReference type="EMBL" id="CAG8827052.1"/>
    </source>
</evidence>
<dbReference type="Proteomes" id="UP000789901">
    <property type="component" value="Unassembled WGS sequence"/>
</dbReference>
<name>A0ABN7WCB9_GIGMA</name>
<feature type="non-terminal residue" evidence="1">
    <location>
        <position position="1"/>
    </location>
</feature>
<dbReference type="EMBL" id="CAJVQB010039138">
    <property type="protein sequence ID" value="CAG8827052.1"/>
    <property type="molecule type" value="Genomic_DNA"/>
</dbReference>
<accession>A0ABN7WCB9</accession>
<proteinExistence type="predicted"/>
<keyword evidence="2" id="KW-1185">Reference proteome</keyword>
<organism evidence="1 2">
    <name type="scientific">Gigaspora margarita</name>
    <dbReference type="NCBI Taxonomy" id="4874"/>
    <lineage>
        <taxon>Eukaryota</taxon>
        <taxon>Fungi</taxon>
        <taxon>Fungi incertae sedis</taxon>
        <taxon>Mucoromycota</taxon>
        <taxon>Glomeromycotina</taxon>
        <taxon>Glomeromycetes</taxon>
        <taxon>Diversisporales</taxon>
        <taxon>Gigasporaceae</taxon>
        <taxon>Gigaspora</taxon>
    </lineage>
</organism>
<protein>
    <submittedName>
        <fullName evidence="1">33503_t:CDS:1</fullName>
    </submittedName>
</protein>
<reference evidence="1 2" key="1">
    <citation type="submission" date="2021-06" db="EMBL/GenBank/DDBJ databases">
        <authorList>
            <person name="Kallberg Y."/>
            <person name="Tangrot J."/>
            <person name="Rosling A."/>
        </authorList>
    </citation>
    <scope>NUCLEOTIDE SEQUENCE [LARGE SCALE GENOMIC DNA]</scope>
    <source>
        <strain evidence="1 2">120-4 pot B 10/14</strain>
    </source>
</reference>
<gene>
    <name evidence="1" type="ORF">GMARGA_LOCUS29294</name>
</gene>
<sequence>VKPAESIEVSTIRRKAKGIEIEFRDLMNDEKFHLSKAREFLDVKESNILKKVGHNLLKESKLKS</sequence>
<evidence type="ECO:0000313" key="2">
    <source>
        <dbReference type="Proteomes" id="UP000789901"/>
    </source>
</evidence>